<feature type="transmembrane region" description="Helical" evidence="7">
    <location>
        <begin position="7"/>
        <end position="33"/>
    </location>
</feature>
<dbReference type="SUPFAM" id="SSF103473">
    <property type="entry name" value="MFS general substrate transporter"/>
    <property type="match status" value="1"/>
</dbReference>
<evidence type="ECO:0000313" key="9">
    <source>
        <dbReference type="EMBL" id="MBB6454251.1"/>
    </source>
</evidence>
<evidence type="ECO:0000256" key="5">
    <source>
        <dbReference type="ARBA" id="ARBA00022989"/>
    </source>
</evidence>
<dbReference type="GO" id="GO:0022857">
    <property type="term" value="F:transmembrane transporter activity"/>
    <property type="evidence" value="ECO:0007669"/>
    <property type="project" value="InterPro"/>
</dbReference>
<accession>A0A841Q761</accession>
<evidence type="ECO:0000256" key="6">
    <source>
        <dbReference type="ARBA" id="ARBA00023136"/>
    </source>
</evidence>
<dbReference type="PRINTS" id="PR01988">
    <property type="entry name" value="EXPORTERBACE"/>
</dbReference>
<dbReference type="InterPro" id="IPR022324">
    <property type="entry name" value="Bacilysin_exporter_BacE_put"/>
</dbReference>
<evidence type="ECO:0000256" key="4">
    <source>
        <dbReference type="ARBA" id="ARBA00022692"/>
    </source>
</evidence>
<keyword evidence="6 7" id="KW-0472">Membrane</keyword>
<evidence type="ECO:0000256" key="2">
    <source>
        <dbReference type="ARBA" id="ARBA00022448"/>
    </source>
</evidence>
<dbReference type="InterPro" id="IPR020846">
    <property type="entry name" value="MFS_dom"/>
</dbReference>
<feature type="domain" description="Major facilitator superfamily (MFS) profile" evidence="8">
    <location>
        <begin position="229"/>
        <end position="429"/>
    </location>
</feature>
<feature type="transmembrane region" description="Helical" evidence="7">
    <location>
        <begin position="223"/>
        <end position="252"/>
    </location>
</feature>
<dbReference type="PANTHER" id="PTHR23513">
    <property type="entry name" value="INTEGRAL MEMBRANE EFFLUX PROTEIN-RELATED"/>
    <property type="match status" value="1"/>
</dbReference>
<dbReference type="CDD" id="cd06173">
    <property type="entry name" value="MFS_MefA_like"/>
    <property type="match status" value="1"/>
</dbReference>
<proteinExistence type="predicted"/>
<dbReference type="RefSeq" id="WP_174494684.1">
    <property type="nucleotide sequence ID" value="NZ_CADDWK010000001.1"/>
</dbReference>
<gene>
    <name evidence="9" type="ORF">HNQ94_002726</name>
</gene>
<keyword evidence="10" id="KW-1185">Reference proteome</keyword>
<dbReference type="Pfam" id="PF05977">
    <property type="entry name" value="MFS_3"/>
    <property type="match status" value="1"/>
</dbReference>
<keyword evidence="3" id="KW-1003">Cell membrane</keyword>
<dbReference type="EMBL" id="JACHGH010000008">
    <property type="protein sequence ID" value="MBB6454251.1"/>
    <property type="molecule type" value="Genomic_DNA"/>
</dbReference>
<feature type="transmembrane region" description="Helical" evidence="7">
    <location>
        <begin position="136"/>
        <end position="162"/>
    </location>
</feature>
<keyword evidence="5 7" id="KW-1133">Transmembrane helix</keyword>
<keyword evidence="2" id="KW-0813">Transport</keyword>
<feature type="transmembrane region" description="Helical" evidence="7">
    <location>
        <begin position="380"/>
        <end position="403"/>
    </location>
</feature>
<dbReference type="GO" id="GO:0005886">
    <property type="term" value="C:plasma membrane"/>
    <property type="evidence" value="ECO:0007669"/>
    <property type="project" value="UniProtKB-SubCell"/>
</dbReference>
<organism evidence="9 10">
    <name type="scientific">Salirhabdus euzebyi</name>
    <dbReference type="NCBI Taxonomy" id="394506"/>
    <lineage>
        <taxon>Bacteria</taxon>
        <taxon>Bacillati</taxon>
        <taxon>Bacillota</taxon>
        <taxon>Bacilli</taxon>
        <taxon>Bacillales</taxon>
        <taxon>Bacillaceae</taxon>
        <taxon>Salirhabdus</taxon>
    </lineage>
</organism>
<sequence>MIKNRKFFYLFLSQTISSFGDFFGLLAIEWLVYEMTGSLLLMGSILTAMGVTQLVVGFLGGPLIDRVNRYHLMYCLDILSFIAIGMPALLGFLGYLEIWHLFIAIILLGASSALLKPTGMAVLPEIINDKDELVRANSMLSIGTSSAVVIGPGLAGATIKYFGASQSLAIDAISFLFSAFLISLLARKVRKEPNDKPRQQNVAKVNGSTTKKYFSELIDGLKFFLIAPYLLVIMIMVSLRNMSALAVAAITLPYGLEILHVDALGVGLLSSSSTIGILVGSSLLIYIGDVKNRRIPMLGSVCLGGILYLSLAFISSFWLAIIVFFFLGMTGPFFGSFSSTIYAQVVPNQYLGRVMSARLLVGGSLQPVGSYLGGALSHLYGIPFLLFFIGFIPALAGFVGYFLPVTKKIDGELKEIEIDKVDAQKGIGI</sequence>
<dbReference type="Gene3D" id="1.20.1250.20">
    <property type="entry name" value="MFS general substrate transporter like domains"/>
    <property type="match status" value="2"/>
</dbReference>
<evidence type="ECO:0000313" key="10">
    <source>
        <dbReference type="Proteomes" id="UP000581688"/>
    </source>
</evidence>
<dbReference type="PANTHER" id="PTHR23513:SF6">
    <property type="entry name" value="MAJOR FACILITATOR SUPERFAMILY ASSOCIATED DOMAIN-CONTAINING PROTEIN"/>
    <property type="match status" value="1"/>
</dbReference>
<evidence type="ECO:0000256" key="1">
    <source>
        <dbReference type="ARBA" id="ARBA00004651"/>
    </source>
</evidence>
<comment type="subcellular location">
    <subcellularLocation>
        <location evidence="1">Cell membrane</location>
        <topology evidence="1">Multi-pass membrane protein</topology>
    </subcellularLocation>
</comment>
<name>A0A841Q761_9BACI</name>
<keyword evidence="4 7" id="KW-0812">Transmembrane</keyword>
<protein>
    <submittedName>
        <fullName evidence="9">MFS family permease</fullName>
    </submittedName>
</protein>
<dbReference type="AlphaFoldDB" id="A0A841Q761"/>
<feature type="transmembrane region" description="Helical" evidence="7">
    <location>
        <begin position="298"/>
        <end position="327"/>
    </location>
</feature>
<dbReference type="Proteomes" id="UP000581688">
    <property type="component" value="Unassembled WGS sequence"/>
</dbReference>
<dbReference type="InterPro" id="IPR036259">
    <property type="entry name" value="MFS_trans_sf"/>
</dbReference>
<reference evidence="9 10" key="1">
    <citation type="submission" date="2020-08" db="EMBL/GenBank/DDBJ databases">
        <title>Genomic Encyclopedia of Type Strains, Phase IV (KMG-IV): sequencing the most valuable type-strain genomes for metagenomic binning, comparative biology and taxonomic classification.</title>
        <authorList>
            <person name="Goeker M."/>
        </authorList>
    </citation>
    <scope>NUCLEOTIDE SEQUENCE [LARGE SCALE GENOMIC DNA]</scope>
    <source>
        <strain evidence="9 10">DSM 19612</strain>
    </source>
</reference>
<comment type="caution">
    <text evidence="9">The sequence shown here is derived from an EMBL/GenBank/DDBJ whole genome shotgun (WGS) entry which is preliminary data.</text>
</comment>
<evidence type="ECO:0000256" key="3">
    <source>
        <dbReference type="ARBA" id="ARBA00022475"/>
    </source>
</evidence>
<dbReference type="PROSITE" id="PS50850">
    <property type="entry name" value="MFS"/>
    <property type="match status" value="1"/>
</dbReference>
<feature type="transmembrane region" description="Helical" evidence="7">
    <location>
        <begin position="98"/>
        <end position="115"/>
    </location>
</feature>
<evidence type="ECO:0000259" key="8">
    <source>
        <dbReference type="PROSITE" id="PS50850"/>
    </source>
</evidence>
<feature type="transmembrane region" description="Helical" evidence="7">
    <location>
        <begin position="168"/>
        <end position="186"/>
    </location>
</feature>
<feature type="transmembrane region" description="Helical" evidence="7">
    <location>
        <begin position="39"/>
        <end position="60"/>
    </location>
</feature>
<feature type="transmembrane region" description="Helical" evidence="7">
    <location>
        <begin position="72"/>
        <end position="92"/>
    </location>
</feature>
<feature type="transmembrane region" description="Helical" evidence="7">
    <location>
        <begin position="264"/>
        <end position="286"/>
    </location>
</feature>
<evidence type="ECO:0000256" key="7">
    <source>
        <dbReference type="SAM" id="Phobius"/>
    </source>
</evidence>
<dbReference type="InterPro" id="IPR010290">
    <property type="entry name" value="TM_effector"/>
</dbReference>